<sequence length="299" mass="31587">MPRPNRTTLAWAAAVLAGEVTVDRGLREGGSPWLIHAAGNLKSAVLRVAPLANAEQVRTEVVAMRHAATARLPVPEVLGHNGGAATRFALVLTSYLAGSSQIPVELDNKQLRTLGATAARISAVDVPSPSLVTLPARTGPIEDVDWAALRRKHGALPMLRRAAEAIARAEPVDTKVGFVHGDLWHGNTLWDGTELTAILDWDAAGIGSPGIDLGSVRCDAALCYGPSAASEVLSGWEGEAGRPASDVAYWDVVAALASPPDMGWVRPAMADQGRSDLTAALLTERREAFLDQALRQLEQ</sequence>
<gene>
    <name evidence="2" type="ORF">VFPPC_10544</name>
</gene>
<dbReference type="SUPFAM" id="SSF56112">
    <property type="entry name" value="Protein kinase-like (PK-like)"/>
    <property type="match status" value="1"/>
</dbReference>
<dbReference type="InterPro" id="IPR011009">
    <property type="entry name" value="Kinase-like_dom_sf"/>
</dbReference>
<dbReference type="InterPro" id="IPR002575">
    <property type="entry name" value="Aminoglycoside_PTrfase"/>
</dbReference>
<dbReference type="Proteomes" id="UP000078397">
    <property type="component" value="Unassembled WGS sequence"/>
</dbReference>
<proteinExistence type="predicted"/>
<keyword evidence="3" id="KW-1185">Reference proteome</keyword>
<dbReference type="InterPro" id="IPR051678">
    <property type="entry name" value="AGP_Transferase"/>
</dbReference>
<dbReference type="Gene3D" id="3.90.1200.10">
    <property type="match status" value="1"/>
</dbReference>
<feature type="domain" description="Aminoglycoside phosphotransferase" evidence="1">
    <location>
        <begin position="36"/>
        <end position="237"/>
    </location>
</feature>
<reference evidence="2 3" key="1">
    <citation type="journal article" date="2016" name="PLoS Pathog.">
        <title>Biosynthesis of antibiotic leucinostatins in bio-control fungus Purpureocillium lilacinum and their inhibition on phytophthora revealed by genome mining.</title>
        <authorList>
            <person name="Wang G."/>
            <person name="Liu Z."/>
            <person name="Lin R."/>
            <person name="Li E."/>
            <person name="Mao Z."/>
            <person name="Ling J."/>
            <person name="Yang Y."/>
            <person name="Yin W.B."/>
            <person name="Xie B."/>
        </authorList>
    </citation>
    <scope>NUCLEOTIDE SEQUENCE [LARGE SCALE GENOMIC DNA]</scope>
    <source>
        <strain evidence="2">170</strain>
    </source>
</reference>
<dbReference type="PANTHER" id="PTHR21310">
    <property type="entry name" value="AMINOGLYCOSIDE PHOSPHOTRANSFERASE-RELATED-RELATED"/>
    <property type="match status" value="1"/>
</dbReference>
<protein>
    <submittedName>
        <fullName evidence="2">Phosphotransferase enzyme family domain-containing protein</fullName>
    </submittedName>
</protein>
<comment type="caution">
    <text evidence="2">The sequence shown here is derived from an EMBL/GenBank/DDBJ whole genome shotgun (WGS) entry which is preliminary data.</text>
</comment>
<dbReference type="GO" id="GO:0016740">
    <property type="term" value="F:transferase activity"/>
    <property type="evidence" value="ECO:0007669"/>
    <property type="project" value="UniProtKB-KW"/>
</dbReference>
<dbReference type="KEGG" id="pchm:VFPPC_10544"/>
<accession>A0A179F204</accession>
<dbReference type="EMBL" id="LSBJ02000011">
    <property type="protein sequence ID" value="OAQ59487.1"/>
    <property type="molecule type" value="Genomic_DNA"/>
</dbReference>
<evidence type="ECO:0000313" key="3">
    <source>
        <dbReference type="Proteomes" id="UP000078397"/>
    </source>
</evidence>
<dbReference type="AlphaFoldDB" id="A0A179F204"/>
<dbReference type="Pfam" id="PF01636">
    <property type="entry name" value="APH"/>
    <property type="match status" value="1"/>
</dbReference>
<organism evidence="2 3">
    <name type="scientific">Pochonia chlamydosporia 170</name>
    <dbReference type="NCBI Taxonomy" id="1380566"/>
    <lineage>
        <taxon>Eukaryota</taxon>
        <taxon>Fungi</taxon>
        <taxon>Dikarya</taxon>
        <taxon>Ascomycota</taxon>
        <taxon>Pezizomycotina</taxon>
        <taxon>Sordariomycetes</taxon>
        <taxon>Hypocreomycetidae</taxon>
        <taxon>Hypocreales</taxon>
        <taxon>Clavicipitaceae</taxon>
        <taxon>Pochonia</taxon>
    </lineage>
</organism>
<dbReference type="OrthoDB" id="5157519at2759"/>
<name>A0A179F204_METCM</name>
<dbReference type="RefSeq" id="XP_018137511.1">
    <property type="nucleotide sequence ID" value="XM_018288892.1"/>
</dbReference>
<dbReference type="GeneID" id="28852886"/>
<evidence type="ECO:0000259" key="1">
    <source>
        <dbReference type="Pfam" id="PF01636"/>
    </source>
</evidence>
<evidence type="ECO:0000313" key="2">
    <source>
        <dbReference type="EMBL" id="OAQ59487.1"/>
    </source>
</evidence>